<keyword evidence="2" id="KW-1185">Reference proteome</keyword>
<reference evidence="1" key="1">
    <citation type="journal article" date="2020" name="Stud. Mycol.">
        <title>101 Dothideomycetes genomes: a test case for predicting lifestyles and emergence of pathogens.</title>
        <authorList>
            <person name="Haridas S."/>
            <person name="Albert R."/>
            <person name="Binder M."/>
            <person name="Bloem J."/>
            <person name="Labutti K."/>
            <person name="Salamov A."/>
            <person name="Andreopoulos B."/>
            <person name="Baker S."/>
            <person name="Barry K."/>
            <person name="Bills G."/>
            <person name="Bluhm B."/>
            <person name="Cannon C."/>
            <person name="Castanera R."/>
            <person name="Culley D."/>
            <person name="Daum C."/>
            <person name="Ezra D."/>
            <person name="Gonzalez J."/>
            <person name="Henrissat B."/>
            <person name="Kuo A."/>
            <person name="Liang C."/>
            <person name="Lipzen A."/>
            <person name="Lutzoni F."/>
            <person name="Magnuson J."/>
            <person name="Mondo S."/>
            <person name="Nolan M."/>
            <person name="Ohm R."/>
            <person name="Pangilinan J."/>
            <person name="Park H.-J."/>
            <person name="Ramirez L."/>
            <person name="Alfaro M."/>
            <person name="Sun H."/>
            <person name="Tritt A."/>
            <person name="Yoshinaga Y."/>
            <person name="Zwiers L.-H."/>
            <person name="Turgeon B."/>
            <person name="Goodwin S."/>
            <person name="Spatafora J."/>
            <person name="Crous P."/>
            <person name="Grigoriev I."/>
        </authorList>
    </citation>
    <scope>NUCLEOTIDE SEQUENCE</scope>
    <source>
        <strain evidence="1">CBS 262.69</strain>
    </source>
</reference>
<name>A0A6G1I4R9_9PEZI</name>
<evidence type="ECO:0000313" key="1">
    <source>
        <dbReference type="EMBL" id="KAF2402975.1"/>
    </source>
</evidence>
<dbReference type="EMBL" id="ML996690">
    <property type="protein sequence ID" value="KAF2402975.1"/>
    <property type="molecule type" value="Genomic_DNA"/>
</dbReference>
<gene>
    <name evidence="1" type="ORF">EJ06DRAFT_527941</name>
</gene>
<organism evidence="1 2">
    <name type="scientific">Trichodelitschia bisporula</name>
    <dbReference type="NCBI Taxonomy" id="703511"/>
    <lineage>
        <taxon>Eukaryota</taxon>
        <taxon>Fungi</taxon>
        <taxon>Dikarya</taxon>
        <taxon>Ascomycota</taxon>
        <taxon>Pezizomycotina</taxon>
        <taxon>Dothideomycetes</taxon>
        <taxon>Dothideomycetes incertae sedis</taxon>
        <taxon>Phaeotrichales</taxon>
        <taxon>Phaeotrichaceae</taxon>
        <taxon>Trichodelitschia</taxon>
    </lineage>
</organism>
<evidence type="ECO:0000313" key="2">
    <source>
        <dbReference type="Proteomes" id="UP000799640"/>
    </source>
</evidence>
<accession>A0A6G1I4R9</accession>
<dbReference type="Proteomes" id="UP000799640">
    <property type="component" value="Unassembled WGS sequence"/>
</dbReference>
<proteinExistence type="predicted"/>
<sequence length="65" mass="6872">MSVSEIHYLPLAFGSIQGRKMAPVLTLYPIADSGAAGTARSYLTSLKGRSDWAAVRHAGSQTGFC</sequence>
<protein>
    <submittedName>
        <fullName evidence="1">Uncharacterized protein</fullName>
    </submittedName>
</protein>
<dbReference type="AlphaFoldDB" id="A0A6G1I4R9"/>